<protein>
    <submittedName>
        <fullName evidence="1">Uncharacterized protein</fullName>
    </submittedName>
</protein>
<gene>
    <name evidence="1" type="ORF">L3Q82_001162</name>
</gene>
<comment type="caution">
    <text evidence="1">The sequence shown here is derived from an EMBL/GenBank/DDBJ whole genome shotgun (WGS) entry which is preliminary data.</text>
</comment>
<sequence length="767" mass="85925">MHPSQKYTGSHKHETAPRNADEFKQVNQTETSVTLQWNKVGDILSYRLELDGRKLNVTALKEQGQVTYTIQDLTNGTEYSVTLFTVFENVSSSGVNLTAVTAPLNADEFKQVNQNETSVTLQWNKVGDILNYRLEFDGRKLNVTALKEQGQVNHTIQDLTNGTEYSVTLLTVFKNVSSSGVNLTAVTAPLNADEFKQVNQTETSVTLQWNKVGDILNYRLEFDGRKLNVTALKEQGQVTYTIQDLTNGTEYSVTLFTVFKNVSSSGVNLTAVTTPLNAEEFKQVNQTETSVTLQWNKVGDILNYRLEFNREKIDVTASEGQEQVNHTIQDLANGTKYRFTLFTVFKHVSSSGKNLTAVTVPPMVGVVNDIERSVTSITLQWPVVVGKDWSYFLQMNEVDIIIEQSRTMNVVSHSFSSLKPGTMYPFKVITMFAGYNSTTYEDFTATAIKCETWHVTNSSIHGTIEGLFSNATATYDSQTHVSPGGSNVTFSDLVPGATYNVSLVYENNSKTFEQCLQQVPIRVIAGSVFAVLLFALLVCVAVFIFLKKTDIRAISVAEFPDHFNQLSADQNRGFTQEYDGYNSNREYIATQGPLPSTVNDFWRMIWEQKVKDIVMVTNCSEGGRSSSEERTVKHFHFTAWPDHGVPEGTEVLIQFRELVKHHIQREGAGTPTVVHCSAGVGRTGTIIALDVLLQQLQKERAVDINGFVHKMRLSRPHMVQTESQYIFLHQCIMDCLRPNGTTDENIYENSNMIYANATALRLFHTNA</sequence>
<evidence type="ECO:0000313" key="2">
    <source>
        <dbReference type="Proteomes" id="UP000831701"/>
    </source>
</evidence>
<dbReference type="Proteomes" id="UP000831701">
    <property type="component" value="Chromosome 12"/>
</dbReference>
<accession>A0ACB8WC17</accession>
<name>A0ACB8WC17_9TELE</name>
<keyword evidence="2" id="KW-1185">Reference proteome</keyword>
<proteinExistence type="predicted"/>
<organism evidence="1 2">
    <name type="scientific">Scortum barcoo</name>
    <name type="common">barcoo grunter</name>
    <dbReference type="NCBI Taxonomy" id="214431"/>
    <lineage>
        <taxon>Eukaryota</taxon>
        <taxon>Metazoa</taxon>
        <taxon>Chordata</taxon>
        <taxon>Craniata</taxon>
        <taxon>Vertebrata</taxon>
        <taxon>Euteleostomi</taxon>
        <taxon>Actinopterygii</taxon>
        <taxon>Neopterygii</taxon>
        <taxon>Teleostei</taxon>
        <taxon>Neoteleostei</taxon>
        <taxon>Acanthomorphata</taxon>
        <taxon>Eupercaria</taxon>
        <taxon>Centrarchiformes</taxon>
        <taxon>Terapontoidei</taxon>
        <taxon>Terapontidae</taxon>
        <taxon>Scortum</taxon>
    </lineage>
</organism>
<reference evidence="1" key="1">
    <citation type="submission" date="2022-04" db="EMBL/GenBank/DDBJ databases">
        <title>Jade perch genome.</title>
        <authorList>
            <person name="Chao B."/>
        </authorList>
    </citation>
    <scope>NUCLEOTIDE SEQUENCE</scope>
    <source>
        <strain evidence="1">CB-2022</strain>
    </source>
</reference>
<dbReference type="EMBL" id="CM041542">
    <property type="protein sequence ID" value="KAI3365008.1"/>
    <property type="molecule type" value="Genomic_DNA"/>
</dbReference>
<evidence type="ECO:0000313" key="1">
    <source>
        <dbReference type="EMBL" id="KAI3365008.1"/>
    </source>
</evidence>